<evidence type="ECO:0000313" key="1">
    <source>
        <dbReference type="EMBL" id="MBL3609156.1"/>
    </source>
</evidence>
<gene>
    <name evidence="1" type="ORF">JMM60_10145</name>
</gene>
<keyword evidence="2" id="KW-1185">Reference proteome</keyword>
<reference evidence="1 2" key="1">
    <citation type="submission" date="2021-01" db="EMBL/GenBank/DDBJ databases">
        <title>Draft genomes of Rhodovulum sulfidophilum.</title>
        <authorList>
            <person name="Guzman M.S."/>
        </authorList>
    </citation>
    <scope>NUCLEOTIDE SEQUENCE [LARGE SCALE GENOMIC DNA]</scope>
    <source>
        <strain evidence="1 2">AB35</strain>
    </source>
</reference>
<dbReference type="Proteomes" id="UP000604473">
    <property type="component" value="Unassembled WGS sequence"/>
</dbReference>
<organism evidence="1 2">
    <name type="scientific">Rhodovulum sulfidophilum</name>
    <name type="common">Rhodobacter sulfidophilus</name>
    <dbReference type="NCBI Taxonomy" id="35806"/>
    <lineage>
        <taxon>Bacteria</taxon>
        <taxon>Pseudomonadati</taxon>
        <taxon>Pseudomonadota</taxon>
        <taxon>Alphaproteobacteria</taxon>
        <taxon>Rhodobacterales</taxon>
        <taxon>Paracoccaceae</taxon>
        <taxon>Rhodovulum</taxon>
    </lineage>
</organism>
<accession>A0ABS1RSV9</accession>
<dbReference type="EMBL" id="JAESJJ010000011">
    <property type="protein sequence ID" value="MBL3609156.1"/>
    <property type="molecule type" value="Genomic_DNA"/>
</dbReference>
<evidence type="ECO:0000313" key="2">
    <source>
        <dbReference type="Proteomes" id="UP000604473"/>
    </source>
</evidence>
<sequence>MSRRTPLLAVKEATAARMLDMRTNEFRNLVQIGALPQPIDLAGQVLRWRVSDLEAILTGTVPDEGFET</sequence>
<protein>
    <recommendedName>
        <fullName evidence="3">AlpA family phage regulatory protein</fullName>
    </recommendedName>
</protein>
<evidence type="ECO:0008006" key="3">
    <source>
        <dbReference type="Google" id="ProtNLM"/>
    </source>
</evidence>
<proteinExistence type="predicted"/>
<dbReference type="RefSeq" id="WP_202249071.1">
    <property type="nucleotide sequence ID" value="NZ_JAESJJ010000011.1"/>
</dbReference>
<comment type="caution">
    <text evidence="1">The sequence shown here is derived from an EMBL/GenBank/DDBJ whole genome shotgun (WGS) entry which is preliminary data.</text>
</comment>
<name>A0ABS1RSV9_RHOSU</name>